<gene>
    <name evidence="1" type="ORF">E6H00_02890</name>
</gene>
<dbReference type="EMBL" id="VBAK01000065">
    <property type="protein sequence ID" value="TMI92314.1"/>
    <property type="molecule type" value="Genomic_DNA"/>
</dbReference>
<comment type="caution">
    <text evidence="1">The sequence shown here is derived from an EMBL/GenBank/DDBJ whole genome shotgun (WGS) entry which is preliminary data.</text>
</comment>
<name>A0A537K991_9BACT</name>
<reference evidence="1 2" key="1">
    <citation type="journal article" date="2019" name="Nat. Microbiol.">
        <title>Mediterranean grassland soil C-N compound turnover is dependent on rainfall and depth, and is mediated by genomically divergent microorganisms.</title>
        <authorList>
            <person name="Diamond S."/>
            <person name="Andeer P.F."/>
            <person name="Li Z."/>
            <person name="Crits-Christoph A."/>
            <person name="Burstein D."/>
            <person name="Anantharaman K."/>
            <person name="Lane K.R."/>
            <person name="Thomas B.C."/>
            <person name="Pan C."/>
            <person name="Northen T.R."/>
            <person name="Banfield J.F."/>
        </authorList>
    </citation>
    <scope>NUCLEOTIDE SEQUENCE [LARGE SCALE GENOMIC DNA]</scope>
    <source>
        <strain evidence="1">NP_3</strain>
    </source>
</reference>
<dbReference type="AlphaFoldDB" id="A0A537K991"/>
<sequence length="554" mass="60870">MAASAGAAPITIVDLQSDRTVFRAEIQRAPDEIGSASLTNLNPHINSWFVLTLDWPTRGEHQSFHLENSDSQKSLTMSANPEGSLRLEIGGPSNPCQLKFGVNSTSGLLEEARKSGLPYVPLCDGRLYLRNPVVGRATKLEKVTDFLRQHVWGGERFVTLVKKEVYRDKFLEQAAPQSSSYSVVARDEAPAAAVRDVARASLTVTPPDLGIDIDAQTQSMVEGEWYAVRDLADVFVSVMTPAAIAPTILHDRNPSVSDLGSVESAALVYLVAFELERFDLRYELGTEHPRLGWSPRSPPAAQDPRVAGPDGIDTAAPLARTGMVSPALASRTVATFAGGFKREHGAFRYGPFAGRNHGSHYGFVEEGVIFSTLQPGLATVWTTPTGEVQLQTWASHDGALVSGIRDARQNGVPLIEYDASQQKSSPGVWVNRWGEGNWSGSANEDLRTVRAGLCLQEAHGHRFLIYGYFSDATPSALARVFQAYGCRYAMQLDMNALEHTYFALYVMRREERLVEHLIEGMAVLDRQSQGELAPRFLSFPDDRDFFYLARRGSP</sequence>
<evidence type="ECO:0000313" key="1">
    <source>
        <dbReference type="EMBL" id="TMI92314.1"/>
    </source>
</evidence>
<organism evidence="1 2">
    <name type="scientific">Candidatus Segetimicrobium genomatis</name>
    <dbReference type="NCBI Taxonomy" id="2569760"/>
    <lineage>
        <taxon>Bacteria</taxon>
        <taxon>Bacillati</taxon>
        <taxon>Candidatus Sysuimicrobiota</taxon>
        <taxon>Candidatus Sysuimicrobiia</taxon>
        <taxon>Candidatus Sysuimicrobiales</taxon>
        <taxon>Candidatus Segetimicrobiaceae</taxon>
        <taxon>Candidatus Segetimicrobium</taxon>
    </lineage>
</organism>
<accession>A0A537K991</accession>
<dbReference type="Proteomes" id="UP000318509">
    <property type="component" value="Unassembled WGS sequence"/>
</dbReference>
<protein>
    <submittedName>
        <fullName evidence="1">Uncharacterized protein</fullName>
    </submittedName>
</protein>
<proteinExistence type="predicted"/>
<evidence type="ECO:0000313" key="2">
    <source>
        <dbReference type="Proteomes" id="UP000318509"/>
    </source>
</evidence>